<reference evidence="2" key="1">
    <citation type="submission" date="2012-11" db="EMBL/GenBank/DDBJ databases">
        <authorList>
            <person name="Lucero-Rivera Y.E."/>
            <person name="Tovar-Ramirez D."/>
        </authorList>
    </citation>
    <scope>NUCLEOTIDE SEQUENCE [LARGE SCALE GENOMIC DNA]</scope>
    <source>
        <strain evidence="2">Araruama</strain>
    </source>
</reference>
<organism evidence="1 2">
    <name type="scientific">Candidatus Magnetoglobus multicellularis str. Araruama</name>
    <dbReference type="NCBI Taxonomy" id="890399"/>
    <lineage>
        <taxon>Bacteria</taxon>
        <taxon>Pseudomonadati</taxon>
        <taxon>Thermodesulfobacteriota</taxon>
        <taxon>Desulfobacteria</taxon>
        <taxon>Desulfobacterales</taxon>
        <taxon>Desulfobacteraceae</taxon>
        <taxon>Candidatus Magnetoglobus</taxon>
    </lineage>
</organism>
<name>A0A1V1PDV4_9BACT</name>
<dbReference type="EMBL" id="ATBP01000089">
    <property type="protein sequence ID" value="ETR73092.1"/>
    <property type="molecule type" value="Genomic_DNA"/>
</dbReference>
<evidence type="ECO:0000313" key="2">
    <source>
        <dbReference type="Proteomes" id="UP000189670"/>
    </source>
</evidence>
<proteinExistence type="predicted"/>
<accession>A0A1V1PDV4</accession>
<dbReference type="Proteomes" id="UP000189670">
    <property type="component" value="Unassembled WGS sequence"/>
</dbReference>
<gene>
    <name evidence="1" type="ORF">OMM_01222</name>
</gene>
<dbReference type="AlphaFoldDB" id="A0A1V1PDV4"/>
<evidence type="ECO:0000313" key="1">
    <source>
        <dbReference type="EMBL" id="ETR73092.1"/>
    </source>
</evidence>
<protein>
    <submittedName>
        <fullName evidence="1">Uncharacterized protein</fullName>
    </submittedName>
</protein>
<comment type="caution">
    <text evidence="1">The sequence shown here is derived from an EMBL/GenBank/DDBJ whole genome shotgun (WGS) entry which is preliminary data.</text>
</comment>
<sequence length="106" mass="12490">MDHDDYLKTLPPGSAAADQDRHLLTFRFTKLLWNQNLTCSLFTYYSPSDNDIYLRPNITYKFTDDLRGEIGGNFFRGKYSHTFFGQFYENTNVFLAIRYNFFTGVL</sequence>